<dbReference type="PIRSF" id="PIRSF016599">
    <property type="entry name" value="Xaa-His_dipept"/>
    <property type="match status" value="1"/>
</dbReference>
<dbReference type="RefSeq" id="WP_149486751.1">
    <property type="nucleotide sequence ID" value="NZ_CP036150.1"/>
</dbReference>
<evidence type="ECO:0000256" key="3">
    <source>
        <dbReference type="ARBA" id="ARBA00022670"/>
    </source>
</evidence>
<dbReference type="GO" id="GO:0070573">
    <property type="term" value="F:metallodipeptidase activity"/>
    <property type="evidence" value="ECO:0007669"/>
    <property type="project" value="TreeGrafter"/>
</dbReference>
<dbReference type="OrthoDB" id="9773892at2"/>
<dbReference type="AlphaFoldDB" id="A0A5C1QNV8"/>
<keyword evidence="4" id="KW-0479">Metal-binding</keyword>
<evidence type="ECO:0000256" key="12">
    <source>
        <dbReference type="ARBA" id="ARBA00061423"/>
    </source>
</evidence>
<keyword evidence="20" id="KW-1185">Reference proteome</keyword>
<evidence type="ECO:0000256" key="6">
    <source>
        <dbReference type="ARBA" id="ARBA00022833"/>
    </source>
</evidence>
<dbReference type="EC" id="3.4.13.18" evidence="10"/>
<evidence type="ECO:0000256" key="10">
    <source>
        <dbReference type="ARBA" id="ARBA00038976"/>
    </source>
</evidence>
<evidence type="ECO:0000313" key="19">
    <source>
        <dbReference type="EMBL" id="QEN08670.1"/>
    </source>
</evidence>
<dbReference type="FunFam" id="3.40.630.10:FF:000018">
    <property type="entry name" value="Aminoacyl-histidine dipeptidase PepD"/>
    <property type="match status" value="1"/>
</dbReference>
<comment type="similarity">
    <text evidence="12">Belongs to the peptidase M20C family.</text>
</comment>
<comment type="cofactor">
    <cofactor evidence="1">
        <name>Co(2+)</name>
        <dbReference type="ChEBI" id="CHEBI:48828"/>
    </cofactor>
</comment>
<keyword evidence="6" id="KW-0862">Zinc</keyword>
<dbReference type="PANTHER" id="PTHR43501:SF1">
    <property type="entry name" value="CYTOSOL NON-SPECIFIC DIPEPTIDASE"/>
    <property type="match status" value="1"/>
</dbReference>
<dbReference type="NCBIfam" id="TIGR01893">
    <property type="entry name" value="aa-his-dipept"/>
    <property type="match status" value="1"/>
</dbReference>
<protein>
    <recommendedName>
        <fullName evidence="13">Cytosol non-specific dipeptidase</fullName>
        <ecNumber evidence="10">3.4.13.18</ecNumber>
    </recommendedName>
    <alternativeName>
        <fullName evidence="16">Aminoacyl-histidine dipeptidase</fullName>
    </alternativeName>
    <alternativeName>
        <fullName evidence="15">Beta-alanyl-histidine dipeptidase</fullName>
    </alternativeName>
    <alternativeName>
        <fullName evidence="14">Carnosinase</fullName>
    </alternativeName>
    <alternativeName>
        <fullName evidence="11">Peptidase D</fullName>
    </alternativeName>
    <alternativeName>
        <fullName evidence="17">Xaa-His dipeptidase</fullName>
    </alternativeName>
</protein>
<proteinExistence type="inferred from homology"/>
<dbReference type="Gene3D" id="3.40.630.10">
    <property type="entry name" value="Zn peptidases"/>
    <property type="match status" value="2"/>
</dbReference>
<evidence type="ECO:0000256" key="8">
    <source>
        <dbReference type="ARBA" id="ARBA00023285"/>
    </source>
</evidence>
<evidence type="ECO:0000256" key="14">
    <source>
        <dbReference type="ARBA" id="ARBA00075285"/>
    </source>
</evidence>
<evidence type="ECO:0000256" key="4">
    <source>
        <dbReference type="ARBA" id="ARBA00022723"/>
    </source>
</evidence>
<dbReference type="InterPro" id="IPR001160">
    <property type="entry name" value="Peptidase_M20C"/>
</dbReference>
<dbReference type="GO" id="GO:0006508">
    <property type="term" value="P:proteolysis"/>
    <property type="evidence" value="ECO:0007669"/>
    <property type="project" value="UniProtKB-KW"/>
</dbReference>
<sequence>MNHTDQILFYLSEINKTPRKSQNSGPITDWLQSWGEAQGYKVKRDGYNNLVIRVPGTKGYEDSPLVVLQGHSDMVCEKLPESDHNFETDPIVLVREGDWIRGDKTTLGADNGIALALVMDLVSDEEAVHPPLEILITSDEEIGLVGANHLEEGFVEGKILINLDSEDEGIFTIGCAGGADSRMKIPLNSEEAGSGLKAYTLSVGGLKGGHSGMDINLNLGNALKMAERVLTSLVPFESFRLAELKGGSGASNAICRDAVAHFTLSSDVDIQSIVSEWEQIFMNESGTVEEGLSLKLEDGPDVIRVLTKEAGQMILRIIRLIPHGVEKVSSVIEGLVETSSNLAWASISSEQADFLTSQRSAVMSELKDMNEKMVALSELAGGTCDTLNKYPSWKPNPESELLKKSVDVYKKVTGKEPVVEAIHAGLECGLIGDAFSGMDMISIGPTIKHPHTPEERLYVPSLEPFRFFMVELLKSFK</sequence>
<name>A0A5C1QNV8_9SPIO</name>
<dbReference type="InterPro" id="IPR011650">
    <property type="entry name" value="Peptidase_M20_dimer"/>
</dbReference>
<dbReference type="InterPro" id="IPR002933">
    <property type="entry name" value="Peptidase_M20"/>
</dbReference>
<dbReference type="PANTHER" id="PTHR43501">
    <property type="entry name" value="CYTOSOL NON-SPECIFIC DIPEPTIDASE"/>
    <property type="match status" value="1"/>
</dbReference>
<organism evidence="19 20">
    <name type="scientific">Oceanispirochaeta crateris</name>
    <dbReference type="NCBI Taxonomy" id="2518645"/>
    <lineage>
        <taxon>Bacteria</taxon>
        <taxon>Pseudomonadati</taxon>
        <taxon>Spirochaetota</taxon>
        <taxon>Spirochaetia</taxon>
        <taxon>Spirochaetales</taxon>
        <taxon>Spirochaetaceae</taxon>
        <taxon>Oceanispirochaeta</taxon>
    </lineage>
</organism>
<keyword evidence="3" id="KW-0645">Protease</keyword>
<feature type="domain" description="Peptidase M20 dimerisation" evidence="18">
    <location>
        <begin position="205"/>
        <end position="284"/>
    </location>
</feature>
<gene>
    <name evidence="19" type="ORF">EXM22_11975</name>
</gene>
<evidence type="ECO:0000256" key="2">
    <source>
        <dbReference type="ARBA" id="ARBA00001947"/>
    </source>
</evidence>
<dbReference type="GO" id="GO:0046872">
    <property type="term" value="F:metal ion binding"/>
    <property type="evidence" value="ECO:0007669"/>
    <property type="project" value="UniProtKB-KW"/>
</dbReference>
<evidence type="ECO:0000259" key="18">
    <source>
        <dbReference type="Pfam" id="PF07687"/>
    </source>
</evidence>
<evidence type="ECO:0000256" key="17">
    <source>
        <dbReference type="ARBA" id="ARBA00078074"/>
    </source>
</evidence>
<keyword evidence="5" id="KW-0378">Hydrolase</keyword>
<dbReference type="GO" id="GO:0005829">
    <property type="term" value="C:cytosol"/>
    <property type="evidence" value="ECO:0007669"/>
    <property type="project" value="TreeGrafter"/>
</dbReference>
<evidence type="ECO:0000313" key="20">
    <source>
        <dbReference type="Proteomes" id="UP000324209"/>
    </source>
</evidence>
<dbReference type="Proteomes" id="UP000324209">
    <property type="component" value="Chromosome"/>
</dbReference>
<dbReference type="SUPFAM" id="SSF53187">
    <property type="entry name" value="Zn-dependent exopeptidases"/>
    <property type="match status" value="1"/>
</dbReference>
<evidence type="ECO:0000256" key="15">
    <source>
        <dbReference type="ARBA" id="ARBA00076004"/>
    </source>
</evidence>
<evidence type="ECO:0000256" key="13">
    <source>
        <dbReference type="ARBA" id="ARBA00071271"/>
    </source>
</evidence>
<dbReference type="FunFam" id="3.40.630.10:FF:000015">
    <property type="entry name" value="Aminoacyl-histidine dipeptidase PepD"/>
    <property type="match status" value="1"/>
</dbReference>
<dbReference type="PRINTS" id="PR00934">
    <property type="entry name" value="XHISDIPTASE"/>
</dbReference>
<evidence type="ECO:0000256" key="1">
    <source>
        <dbReference type="ARBA" id="ARBA00001941"/>
    </source>
</evidence>
<dbReference type="Pfam" id="PF07687">
    <property type="entry name" value="M20_dimer"/>
    <property type="match status" value="1"/>
</dbReference>
<evidence type="ECO:0000256" key="7">
    <source>
        <dbReference type="ARBA" id="ARBA00023049"/>
    </source>
</evidence>
<evidence type="ECO:0000256" key="5">
    <source>
        <dbReference type="ARBA" id="ARBA00022801"/>
    </source>
</evidence>
<reference evidence="19 20" key="1">
    <citation type="submission" date="2019-02" db="EMBL/GenBank/DDBJ databases">
        <title>Complete Genome Sequence and Methylome Analysis of free living Spirochaetas.</title>
        <authorList>
            <person name="Fomenkov A."/>
            <person name="Dubinina G."/>
            <person name="Leshcheva N."/>
            <person name="Mikheeva N."/>
            <person name="Grabovich M."/>
            <person name="Vincze T."/>
            <person name="Roberts R.J."/>
        </authorList>
    </citation>
    <scope>NUCLEOTIDE SEQUENCE [LARGE SCALE GENOMIC DNA]</scope>
    <source>
        <strain evidence="19 20">K2</strain>
    </source>
</reference>
<comment type="cofactor">
    <cofactor evidence="2">
        <name>Zn(2+)</name>
        <dbReference type="ChEBI" id="CHEBI:29105"/>
    </cofactor>
</comment>
<evidence type="ECO:0000256" key="9">
    <source>
        <dbReference type="ARBA" id="ARBA00036421"/>
    </source>
</evidence>
<dbReference type="Pfam" id="PF01546">
    <property type="entry name" value="Peptidase_M20"/>
    <property type="match status" value="1"/>
</dbReference>
<dbReference type="EMBL" id="CP036150">
    <property type="protein sequence ID" value="QEN08670.1"/>
    <property type="molecule type" value="Genomic_DNA"/>
</dbReference>
<keyword evidence="7" id="KW-0482">Metalloprotease</keyword>
<evidence type="ECO:0000256" key="16">
    <source>
        <dbReference type="ARBA" id="ARBA00077688"/>
    </source>
</evidence>
<keyword evidence="8" id="KW-0170">Cobalt</keyword>
<evidence type="ECO:0000256" key="11">
    <source>
        <dbReference type="ARBA" id="ARBA00044252"/>
    </source>
</evidence>
<accession>A0A5C1QNV8</accession>
<dbReference type="KEGG" id="ock:EXM22_11975"/>
<comment type="catalytic activity">
    <reaction evidence="9">
        <text>Hydrolysis of dipeptides, preferentially hydrophobic dipeptides including prolyl amino acids.</text>
        <dbReference type="EC" id="3.4.13.18"/>
    </reaction>
</comment>